<proteinExistence type="predicted"/>
<dbReference type="Proteomes" id="UP000277204">
    <property type="component" value="Unassembled WGS sequence"/>
</dbReference>
<evidence type="ECO:0000313" key="2">
    <source>
        <dbReference type="Proteomes" id="UP000277204"/>
    </source>
</evidence>
<reference evidence="1 2" key="1">
    <citation type="submission" date="2018-11" db="EMBL/GenBank/DDBJ databases">
        <authorList>
            <consortium name="Pathogen Informatics"/>
        </authorList>
    </citation>
    <scope>NUCLEOTIDE SEQUENCE [LARGE SCALE GENOMIC DNA]</scope>
    <source>
        <strain evidence="1 2">Zambia</strain>
    </source>
</reference>
<organism evidence="1 2">
    <name type="scientific">Schistosoma margrebowiei</name>
    <dbReference type="NCBI Taxonomy" id="48269"/>
    <lineage>
        <taxon>Eukaryota</taxon>
        <taxon>Metazoa</taxon>
        <taxon>Spiralia</taxon>
        <taxon>Lophotrochozoa</taxon>
        <taxon>Platyhelminthes</taxon>
        <taxon>Trematoda</taxon>
        <taxon>Digenea</taxon>
        <taxon>Strigeidida</taxon>
        <taxon>Schistosomatoidea</taxon>
        <taxon>Schistosomatidae</taxon>
        <taxon>Schistosoma</taxon>
    </lineage>
</organism>
<protein>
    <submittedName>
        <fullName evidence="1">Uncharacterized protein</fullName>
    </submittedName>
</protein>
<dbReference type="AlphaFoldDB" id="A0A183LEJ1"/>
<accession>A0A183LEJ1</accession>
<evidence type="ECO:0000313" key="1">
    <source>
        <dbReference type="EMBL" id="VDO54247.1"/>
    </source>
</evidence>
<gene>
    <name evidence="1" type="ORF">SMRZ_LOCUS2216</name>
</gene>
<sequence>MKLKLKKHWTMGWTTSQKFNTAFLQDANKLNKFKIVLNNKFQAFYDPLNGEGTTMESNWKGNKEEGEVITNIEEQRNRWAEHFKELLNRPVPLNPPNIEAAHTDLSIDVVPPTIEEISMAIRQIKSDKVAGPDNIPAEALKAETKSQLCGSLWNNQLNEIHHSTSNSLTTKRHLTAWTEQHYGSFFDTTAYLRRYSISYRIPMMD</sequence>
<dbReference type="EMBL" id="UZAI01000552">
    <property type="protein sequence ID" value="VDO54247.1"/>
    <property type="molecule type" value="Genomic_DNA"/>
</dbReference>
<name>A0A183LEJ1_9TREM</name>
<keyword evidence="2" id="KW-1185">Reference proteome</keyword>